<feature type="compositionally biased region" description="Polar residues" evidence="1">
    <location>
        <begin position="44"/>
        <end position="53"/>
    </location>
</feature>
<proteinExistence type="predicted"/>
<evidence type="ECO:0000313" key="3">
    <source>
        <dbReference type="Proteomes" id="UP000634136"/>
    </source>
</evidence>
<evidence type="ECO:0000313" key="2">
    <source>
        <dbReference type="EMBL" id="KAF7826949.1"/>
    </source>
</evidence>
<accession>A0A834TZX6</accession>
<keyword evidence="3" id="KW-1185">Reference proteome</keyword>
<organism evidence="2 3">
    <name type="scientific">Senna tora</name>
    <dbReference type="NCBI Taxonomy" id="362788"/>
    <lineage>
        <taxon>Eukaryota</taxon>
        <taxon>Viridiplantae</taxon>
        <taxon>Streptophyta</taxon>
        <taxon>Embryophyta</taxon>
        <taxon>Tracheophyta</taxon>
        <taxon>Spermatophyta</taxon>
        <taxon>Magnoliopsida</taxon>
        <taxon>eudicotyledons</taxon>
        <taxon>Gunneridae</taxon>
        <taxon>Pentapetalae</taxon>
        <taxon>rosids</taxon>
        <taxon>fabids</taxon>
        <taxon>Fabales</taxon>
        <taxon>Fabaceae</taxon>
        <taxon>Caesalpinioideae</taxon>
        <taxon>Cassia clade</taxon>
        <taxon>Senna</taxon>
    </lineage>
</organism>
<evidence type="ECO:0000256" key="1">
    <source>
        <dbReference type="SAM" id="MobiDB-lite"/>
    </source>
</evidence>
<sequence>MEQIWSSNENKRKNEASKAQNGTQLTSSTIFENQQDGRVKKNGGTRQSGVFLA</sequence>
<gene>
    <name evidence="2" type="ORF">G2W53_018113</name>
</gene>
<comment type="caution">
    <text evidence="2">The sequence shown here is derived from an EMBL/GenBank/DDBJ whole genome shotgun (WGS) entry which is preliminary data.</text>
</comment>
<feature type="region of interest" description="Disordered" evidence="1">
    <location>
        <begin position="1"/>
        <end position="53"/>
    </location>
</feature>
<dbReference type="EMBL" id="JAAIUW010000006">
    <property type="protein sequence ID" value="KAF7826949.1"/>
    <property type="molecule type" value="Genomic_DNA"/>
</dbReference>
<reference evidence="2" key="1">
    <citation type="submission" date="2020-09" db="EMBL/GenBank/DDBJ databases">
        <title>Genome-Enabled Discovery of Anthraquinone Biosynthesis in Senna tora.</title>
        <authorList>
            <person name="Kang S.-H."/>
            <person name="Pandey R.P."/>
            <person name="Lee C.-M."/>
            <person name="Sim J.-S."/>
            <person name="Jeong J.-T."/>
            <person name="Choi B.-S."/>
            <person name="Jung M."/>
            <person name="Ginzburg D."/>
            <person name="Zhao K."/>
            <person name="Won S.Y."/>
            <person name="Oh T.-J."/>
            <person name="Yu Y."/>
            <person name="Kim N.-H."/>
            <person name="Lee O.R."/>
            <person name="Lee T.-H."/>
            <person name="Bashyal P."/>
            <person name="Kim T.-S."/>
            <person name="Lee W.-H."/>
            <person name="Kawkins C."/>
            <person name="Kim C.-K."/>
            <person name="Kim J.S."/>
            <person name="Ahn B.O."/>
            <person name="Rhee S.Y."/>
            <person name="Sohng J.K."/>
        </authorList>
    </citation>
    <scope>NUCLEOTIDE SEQUENCE</scope>
    <source>
        <tissue evidence="2">Leaf</tissue>
    </source>
</reference>
<dbReference type="AlphaFoldDB" id="A0A834TZX6"/>
<feature type="compositionally biased region" description="Polar residues" evidence="1">
    <location>
        <begin position="17"/>
        <end position="36"/>
    </location>
</feature>
<name>A0A834TZX6_9FABA</name>
<dbReference type="Proteomes" id="UP000634136">
    <property type="component" value="Unassembled WGS sequence"/>
</dbReference>
<protein>
    <submittedName>
        <fullName evidence="2">Uncharacterized protein</fullName>
    </submittedName>
</protein>